<gene>
    <name evidence="2" type="ORF">IE331_15650</name>
</gene>
<evidence type="ECO:0000313" key="3">
    <source>
        <dbReference type="Proteomes" id="UP000616839"/>
    </source>
</evidence>
<name>A0A927KBC5_9ACTN</name>
<reference evidence="2" key="1">
    <citation type="submission" date="2020-09" db="EMBL/GenBank/DDBJ databases">
        <title>Nocardioides sp. strain MJB4 16S ribosomal RNA gene Genome sequencing and assembly.</title>
        <authorList>
            <person name="Kim I."/>
        </authorList>
    </citation>
    <scope>NUCLEOTIDE SEQUENCE</scope>
    <source>
        <strain evidence="2">MJB4</strain>
    </source>
</reference>
<evidence type="ECO:0000313" key="2">
    <source>
        <dbReference type="EMBL" id="MBD8871060.1"/>
    </source>
</evidence>
<dbReference type="Gene3D" id="3.30.110.40">
    <property type="entry name" value="TusA-like domain"/>
    <property type="match status" value="1"/>
</dbReference>
<dbReference type="RefSeq" id="WP_192144401.1">
    <property type="nucleotide sequence ID" value="NZ_JACYXZ010000005.1"/>
</dbReference>
<evidence type="ECO:0000256" key="1">
    <source>
        <dbReference type="SAM" id="MobiDB-lite"/>
    </source>
</evidence>
<dbReference type="InterPro" id="IPR036868">
    <property type="entry name" value="TusA-like_sf"/>
</dbReference>
<comment type="caution">
    <text evidence="2">The sequence shown here is derived from an EMBL/GenBank/DDBJ whole genome shotgun (WGS) entry which is preliminary data.</text>
</comment>
<dbReference type="SUPFAM" id="SSF64307">
    <property type="entry name" value="SirA-like"/>
    <property type="match status" value="1"/>
</dbReference>
<accession>A0A927KBC5</accession>
<dbReference type="AlphaFoldDB" id="A0A927KBC5"/>
<proteinExistence type="predicted"/>
<feature type="region of interest" description="Disordered" evidence="1">
    <location>
        <begin position="74"/>
        <end position="107"/>
    </location>
</feature>
<sequence length="107" mass="11377">MIVVDGGDRACGELLLVLAGRARGLPADSPVRLIATDPAAAIDLPAWCHLTGHHFAGRGVLADDGRPYYDVVTSASGRRSDPARPWRLAPATAVPSEQESDNREEHP</sequence>
<keyword evidence="3" id="KW-1185">Reference proteome</keyword>
<dbReference type="Proteomes" id="UP000616839">
    <property type="component" value="Unassembled WGS sequence"/>
</dbReference>
<dbReference type="EMBL" id="JACYXZ010000005">
    <property type="protein sequence ID" value="MBD8871060.1"/>
    <property type="molecule type" value="Genomic_DNA"/>
</dbReference>
<protein>
    <submittedName>
        <fullName evidence="2">Sulfurtransferase TusA family protein</fullName>
    </submittedName>
</protein>
<organism evidence="2 3">
    <name type="scientific">Nocardioides donggukensis</name>
    <dbReference type="NCBI Taxonomy" id="2774019"/>
    <lineage>
        <taxon>Bacteria</taxon>
        <taxon>Bacillati</taxon>
        <taxon>Actinomycetota</taxon>
        <taxon>Actinomycetes</taxon>
        <taxon>Propionibacteriales</taxon>
        <taxon>Nocardioidaceae</taxon>
        <taxon>Nocardioides</taxon>
    </lineage>
</organism>